<name>W9S0R0_9ROSA</name>
<gene>
    <name evidence="2" type="ORF">L484_017269</name>
</gene>
<organism evidence="2 3">
    <name type="scientific">Morus notabilis</name>
    <dbReference type="NCBI Taxonomy" id="981085"/>
    <lineage>
        <taxon>Eukaryota</taxon>
        <taxon>Viridiplantae</taxon>
        <taxon>Streptophyta</taxon>
        <taxon>Embryophyta</taxon>
        <taxon>Tracheophyta</taxon>
        <taxon>Spermatophyta</taxon>
        <taxon>Magnoliopsida</taxon>
        <taxon>eudicotyledons</taxon>
        <taxon>Gunneridae</taxon>
        <taxon>Pentapetalae</taxon>
        <taxon>rosids</taxon>
        <taxon>fabids</taxon>
        <taxon>Rosales</taxon>
        <taxon>Moraceae</taxon>
        <taxon>Moreae</taxon>
        <taxon>Morus</taxon>
    </lineage>
</organism>
<evidence type="ECO:0000313" key="3">
    <source>
        <dbReference type="Proteomes" id="UP000030645"/>
    </source>
</evidence>
<dbReference type="PANTHER" id="PTHR37695:SF1">
    <property type="entry name" value="RECOMBINATION INITIATION DEFECTS 3-RELATED"/>
    <property type="match status" value="1"/>
</dbReference>
<dbReference type="PANTHER" id="PTHR37695">
    <property type="entry name" value="RECOMBINATION INITIATION DEFECTS 3-RELATED"/>
    <property type="match status" value="1"/>
</dbReference>
<reference evidence="3" key="1">
    <citation type="submission" date="2013-01" db="EMBL/GenBank/DDBJ databases">
        <title>Draft Genome Sequence of a Mulberry Tree, Morus notabilis C.K. Schneid.</title>
        <authorList>
            <person name="He N."/>
            <person name="Zhao S."/>
        </authorList>
    </citation>
    <scope>NUCLEOTIDE SEQUENCE</scope>
</reference>
<dbReference type="Proteomes" id="UP000030645">
    <property type="component" value="Unassembled WGS sequence"/>
</dbReference>
<proteinExistence type="predicted"/>
<feature type="compositionally biased region" description="Low complexity" evidence="1">
    <location>
        <begin position="96"/>
        <end position="116"/>
    </location>
</feature>
<dbReference type="GO" id="GO:0009553">
    <property type="term" value="P:embryo sac development"/>
    <property type="evidence" value="ECO:0007669"/>
    <property type="project" value="TreeGrafter"/>
</dbReference>
<keyword evidence="3" id="KW-1185">Reference proteome</keyword>
<dbReference type="GO" id="GO:0042138">
    <property type="term" value="P:meiotic DNA double-strand break formation"/>
    <property type="evidence" value="ECO:0007669"/>
    <property type="project" value="TreeGrafter"/>
</dbReference>
<evidence type="ECO:0008006" key="4">
    <source>
        <dbReference type="Google" id="ProtNLM"/>
    </source>
</evidence>
<feature type="region of interest" description="Disordered" evidence="1">
    <location>
        <begin position="382"/>
        <end position="406"/>
    </location>
</feature>
<dbReference type="GO" id="GO:0005634">
    <property type="term" value="C:nucleus"/>
    <property type="evidence" value="ECO:0007669"/>
    <property type="project" value="TreeGrafter"/>
</dbReference>
<feature type="region of interest" description="Disordered" evidence="1">
    <location>
        <begin position="134"/>
        <end position="166"/>
    </location>
</feature>
<dbReference type="GO" id="GO:0070192">
    <property type="term" value="P:chromosome organization involved in meiotic cell cycle"/>
    <property type="evidence" value="ECO:0007669"/>
    <property type="project" value="InterPro"/>
</dbReference>
<dbReference type="eggNOG" id="ENOG502QT68">
    <property type="taxonomic scope" value="Eukaryota"/>
</dbReference>
<dbReference type="STRING" id="981085.W9S0R0"/>
<feature type="region of interest" description="Disordered" evidence="1">
    <location>
        <begin position="335"/>
        <end position="361"/>
    </location>
</feature>
<accession>W9S0R0</accession>
<evidence type="ECO:0000256" key="1">
    <source>
        <dbReference type="SAM" id="MobiDB-lite"/>
    </source>
</evidence>
<dbReference type="AlphaFoldDB" id="W9S0R0"/>
<dbReference type="EMBL" id="KE345571">
    <property type="protein sequence ID" value="EXC06803.1"/>
    <property type="molecule type" value="Genomic_DNA"/>
</dbReference>
<dbReference type="InterPro" id="IPR034546">
    <property type="entry name" value="PAIR1"/>
</dbReference>
<feature type="region of interest" description="Disordered" evidence="1">
    <location>
        <begin position="81"/>
        <end position="121"/>
    </location>
</feature>
<dbReference type="GO" id="GO:0009556">
    <property type="term" value="P:microsporogenesis"/>
    <property type="evidence" value="ECO:0007669"/>
    <property type="project" value="TreeGrafter"/>
</dbReference>
<sequence length="472" mass="52822">MGGSHFPCQICNNVTPEREPTENSCWEGRRICSVVARGDLTDEGSSPLMEKRNLKIAIQRLQMKLKINKASDLNSISVFPPQARRNNGVPYAPGTQTSQLRSQASQQSMSQGFSSQHGTLSQISQTSLDEALINDQRSQERENPVKKTFCLPPTSHTREESQMHISRSSTNLMRKWGSTSLSENRCQTSEELEHRIGLMETSLNRFGMILDSVQSDVIQVNKGTKEVLMETVGIRQKLVVQENSLQLMSKEQEDMKASLDGGFKSIFEQVNKHTYQDKFQEILSVLSALPEKLEASPEKLEASIQKSRTELHNSFTKDIQASACSLRIPKRKDQVPSILPPKVNSSYSAPEEKPQPITDSAVPPKVCVQATVVPKIETGGWKSVKSGKSASTHKASNKVPNQKGVSSIQKEIGRECRVIIESDEEIDGVFSCLLKENKPGNYLIDEVEEETKRILRKARRRKRQCCNTIIIN</sequence>
<protein>
    <recommendedName>
        <fullName evidence="4">Protein PAIR1</fullName>
    </recommendedName>
</protein>
<feature type="compositionally biased region" description="Polar residues" evidence="1">
    <location>
        <begin position="386"/>
        <end position="406"/>
    </location>
</feature>
<evidence type="ECO:0000313" key="2">
    <source>
        <dbReference type="EMBL" id="EXC06803.1"/>
    </source>
</evidence>